<gene>
    <name evidence="3" type="ORF">FNJ47_26065</name>
</gene>
<keyword evidence="4" id="KW-1185">Reference proteome</keyword>
<dbReference type="GO" id="GO:0018822">
    <property type="term" value="F:nitrile hydratase activity"/>
    <property type="evidence" value="ECO:0007669"/>
    <property type="project" value="TreeGrafter"/>
</dbReference>
<dbReference type="RefSeq" id="WP_163158152.1">
    <property type="nucleotide sequence ID" value="NZ_VKHP01000120.1"/>
</dbReference>
<evidence type="ECO:0000313" key="4">
    <source>
        <dbReference type="Proteomes" id="UP000468531"/>
    </source>
</evidence>
<dbReference type="EMBL" id="VKHP01000120">
    <property type="protein sequence ID" value="NEU99197.1"/>
    <property type="molecule type" value="Genomic_DNA"/>
</dbReference>
<proteinExistence type="inferred from homology"/>
<dbReference type="GO" id="GO:0051410">
    <property type="term" value="P:detoxification of nitrogen compound"/>
    <property type="evidence" value="ECO:0007669"/>
    <property type="project" value="TreeGrafter"/>
</dbReference>
<dbReference type="InterPro" id="IPR044149">
    <property type="entry name" value="Nitrilases_CHs"/>
</dbReference>
<dbReference type="CDD" id="cd07564">
    <property type="entry name" value="nitrilases_CHs"/>
    <property type="match status" value="1"/>
</dbReference>
<dbReference type="SUPFAM" id="SSF56317">
    <property type="entry name" value="Carbon-nitrogen hydrolase"/>
    <property type="match status" value="1"/>
</dbReference>
<evidence type="ECO:0000259" key="2">
    <source>
        <dbReference type="PROSITE" id="PS50263"/>
    </source>
</evidence>
<protein>
    <submittedName>
        <fullName evidence="3">Carbon-nitrogen hydrolase family protein</fullName>
    </submittedName>
</protein>
<comment type="caution">
    <text evidence="3">The sequence shown here is derived from an EMBL/GenBank/DDBJ whole genome shotgun (WGS) entry which is preliminary data.</text>
</comment>
<name>A0A6P1BKZ2_9BRAD</name>
<dbReference type="Proteomes" id="UP000468531">
    <property type="component" value="Unassembled WGS sequence"/>
</dbReference>
<dbReference type="InterPro" id="IPR003010">
    <property type="entry name" value="C-N_Hydrolase"/>
</dbReference>
<comment type="similarity">
    <text evidence="1">Belongs to the carbon-nitrogen hydrolase superfamily. Nitrilase family.</text>
</comment>
<dbReference type="InterPro" id="IPR036526">
    <property type="entry name" value="C-N_Hydrolase_sf"/>
</dbReference>
<feature type="domain" description="CN hydrolase" evidence="2">
    <location>
        <begin position="4"/>
        <end position="271"/>
    </location>
</feature>
<reference evidence="3 4" key="1">
    <citation type="journal article" date="2020" name="Arch. Microbiol.">
        <title>Bradyrhizobium uaiense sp. nov., a new highly efficient cowpea symbiont.</title>
        <authorList>
            <person name="Cabral Michel D."/>
            <person name="Azarias Guimaraes A."/>
            <person name="Martins da Costa E."/>
            <person name="Soares de Carvalho T."/>
            <person name="Balsanelli E."/>
            <person name="Willems A."/>
            <person name="Maltempi de Souza E."/>
            <person name="de Souza Moreira F.M."/>
        </authorList>
    </citation>
    <scope>NUCLEOTIDE SEQUENCE [LARGE SCALE GENOMIC DNA]</scope>
    <source>
        <strain evidence="3 4">UFLA 03-164</strain>
    </source>
</reference>
<dbReference type="Gene3D" id="3.60.110.10">
    <property type="entry name" value="Carbon-nitrogen hydrolase"/>
    <property type="match status" value="1"/>
</dbReference>
<sequence length="310" mass="33733">MSKLNAAVVQACSVGDDTAATVEKAIRLIEDCSKQGANVAVFPEAFVGGYPKGANFNIFIGARTPEGRDEFKAYFEQAINVPGPETRAIGAAVKAAQLFLTIGVIERDGGTLYCTALFFHPSGELLGKHRKLMPTAAERLCWGFGDGSTLTTVDTPWGKMGSVICWENYMPLLRMSMYDKGVSIYCAPTADDRDSWAASMQHIALEGRCFVLSACQYLTNKDFPRTMSNRIAEADDQVLMRGGSMIVSPLGKILAGPVFEKEAILCAELDTDDVSRGKFDFDVVGHYARPDIFKLAVDERSKPTVERVSA</sequence>
<organism evidence="3 4">
    <name type="scientific">Bradyrhizobium uaiense</name>
    <dbReference type="NCBI Taxonomy" id="2594946"/>
    <lineage>
        <taxon>Bacteria</taxon>
        <taxon>Pseudomonadati</taxon>
        <taxon>Pseudomonadota</taxon>
        <taxon>Alphaproteobacteria</taxon>
        <taxon>Hyphomicrobiales</taxon>
        <taxon>Nitrobacteraceae</taxon>
        <taxon>Bradyrhizobium</taxon>
    </lineage>
</organism>
<dbReference type="PANTHER" id="PTHR46044">
    <property type="entry name" value="NITRILASE"/>
    <property type="match status" value="1"/>
</dbReference>
<dbReference type="AlphaFoldDB" id="A0A6P1BKZ2"/>
<evidence type="ECO:0000256" key="1">
    <source>
        <dbReference type="ARBA" id="ARBA00008129"/>
    </source>
</evidence>
<keyword evidence="3" id="KW-0378">Hydrolase</keyword>
<dbReference type="Pfam" id="PF00795">
    <property type="entry name" value="CN_hydrolase"/>
    <property type="match status" value="1"/>
</dbReference>
<dbReference type="PANTHER" id="PTHR46044:SF1">
    <property type="entry name" value="CN HYDROLASE DOMAIN-CONTAINING PROTEIN"/>
    <property type="match status" value="1"/>
</dbReference>
<accession>A0A6P1BKZ2</accession>
<dbReference type="PROSITE" id="PS50263">
    <property type="entry name" value="CN_HYDROLASE"/>
    <property type="match status" value="1"/>
</dbReference>
<evidence type="ECO:0000313" key="3">
    <source>
        <dbReference type="EMBL" id="NEU99197.1"/>
    </source>
</evidence>
<dbReference type="GO" id="GO:0000257">
    <property type="term" value="F:nitrilase activity"/>
    <property type="evidence" value="ECO:0007669"/>
    <property type="project" value="TreeGrafter"/>
</dbReference>